<dbReference type="SMART" id="SM00267">
    <property type="entry name" value="GGDEF"/>
    <property type="match status" value="1"/>
</dbReference>
<feature type="transmembrane region" description="Helical" evidence="1">
    <location>
        <begin position="204"/>
        <end position="237"/>
    </location>
</feature>
<evidence type="ECO:0000259" key="2">
    <source>
        <dbReference type="PROSITE" id="PS50887"/>
    </source>
</evidence>
<sequence>MFAYPRNVIAPALRRFGAFLSSQAAALPLCYAAALATSRLYEDGAGGHPPLALASAVALGVLLRFGRALELRDAAAISAAHAAVAALFGDPLAVWLPAVAHSLLMVGFGSAAFLWMRGSGRLSSPLRIAAAAVLVAVSAPLVGSLVDFVVTTGDWRDRLFAAAGHWVVGSVSTVFVLGVILTYGREESVGADLDAEPAPRIWEYAAATLLMAGLIVAATSQASAIFSMAASAALLWFALRLGPFATNVAAFAFFCALVAFAERGQWPPLFAASGAMEEELLRYLSLALLCAPSIIVAAVVHDQKRLKRMFAYRAMHDGLTTLVNRSRFVEALDAAMAGARNRGKRFTLLLIDLDHFKGVNDSYGHARGDSLLIEVANRLRTSVRVTDLVARIGGDEFAVVAPVPSAADAASLAKRLVETVNQPCDLGGVVVTPSITVGGALAPDSATDPQHLMLLADEALYEAKAAGRNCWRFNASERGEIPEPTWRPGDLDAAAETVYLD</sequence>
<feature type="transmembrane region" description="Helical" evidence="1">
    <location>
        <begin position="128"/>
        <end position="150"/>
    </location>
</feature>
<dbReference type="PROSITE" id="PS50887">
    <property type="entry name" value="GGDEF"/>
    <property type="match status" value="1"/>
</dbReference>
<feature type="transmembrane region" description="Helical" evidence="1">
    <location>
        <begin position="48"/>
        <end position="65"/>
    </location>
</feature>
<comment type="caution">
    <text evidence="3">The sequence shown here is derived from an EMBL/GenBank/DDBJ whole genome shotgun (WGS) entry which is preliminary data.</text>
</comment>
<keyword evidence="1" id="KW-0812">Transmembrane</keyword>
<accession>A0A7W6GGW4</accession>
<dbReference type="Proteomes" id="UP000528964">
    <property type="component" value="Unassembled WGS sequence"/>
</dbReference>
<evidence type="ECO:0000313" key="4">
    <source>
        <dbReference type="Proteomes" id="UP000528964"/>
    </source>
</evidence>
<feature type="transmembrane region" description="Helical" evidence="1">
    <location>
        <begin position="92"/>
        <end position="116"/>
    </location>
</feature>
<keyword evidence="4" id="KW-1185">Reference proteome</keyword>
<dbReference type="EMBL" id="JACIDR010000006">
    <property type="protein sequence ID" value="MBB3974507.1"/>
    <property type="molecule type" value="Genomic_DNA"/>
</dbReference>
<dbReference type="Pfam" id="PF00990">
    <property type="entry name" value="GGDEF"/>
    <property type="match status" value="1"/>
</dbReference>
<dbReference type="InterPro" id="IPR000160">
    <property type="entry name" value="GGDEF_dom"/>
</dbReference>
<organism evidence="3 4">
    <name type="scientific">Hansschlegelia beijingensis</name>
    <dbReference type="NCBI Taxonomy" id="1133344"/>
    <lineage>
        <taxon>Bacteria</taxon>
        <taxon>Pseudomonadati</taxon>
        <taxon>Pseudomonadota</taxon>
        <taxon>Alphaproteobacteria</taxon>
        <taxon>Hyphomicrobiales</taxon>
        <taxon>Methylopilaceae</taxon>
        <taxon>Hansschlegelia</taxon>
    </lineage>
</organism>
<keyword evidence="1" id="KW-0472">Membrane</keyword>
<proteinExistence type="predicted"/>
<feature type="domain" description="GGDEF" evidence="2">
    <location>
        <begin position="344"/>
        <end position="476"/>
    </location>
</feature>
<dbReference type="GO" id="GO:0003824">
    <property type="term" value="F:catalytic activity"/>
    <property type="evidence" value="ECO:0007669"/>
    <property type="project" value="UniProtKB-ARBA"/>
</dbReference>
<dbReference type="PANTHER" id="PTHR46663">
    <property type="entry name" value="DIGUANYLATE CYCLASE DGCT-RELATED"/>
    <property type="match status" value="1"/>
</dbReference>
<dbReference type="NCBIfam" id="TIGR00254">
    <property type="entry name" value="GGDEF"/>
    <property type="match status" value="1"/>
</dbReference>
<keyword evidence="1" id="KW-1133">Transmembrane helix</keyword>
<dbReference type="RefSeq" id="WP_183396350.1">
    <property type="nucleotide sequence ID" value="NZ_JACIDR010000006.1"/>
</dbReference>
<dbReference type="InterPro" id="IPR052163">
    <property type="entry name" value="DGC-Regulatory_Protein"/>
</dbReference>
<dbReference type="PANTHER" id="PTHR46663:SF2">
    <property type="entry name" value="GGDEF DOMAIN-CONTAINING PROTEIN"/>
    <property type="match status" value="1"/>
</dbReference>
<feature type="transmembrane region" description="Helical" evidence="1">
    <location>
        <begin position="162"/>
        <end position="184"/>
    </location>
</feature>
<dbReference type="AlphaFoldDB" id="A0A7W6GGW4"/>
<evidence type="ECO:0000313" key="3">
    <source>
        <dbReference type="EMBL" id="MBB3974507.1"/>
    </source>
</evidence>
<evidence type="ECO:0000256" key="1">
    <source>
        <dbReference type="SAM" id="Phobius"/>
    </source>
</evidence>
<dbReference type="FunFam" id="3.30.70.270:FF:000001">
    <property type="entry name" value="Diguanylate cyclase domain protein"/>
    <property type="match status" value="1"/>
</dbReference>
<feature type="transmembrane region" description="Helical" evidence="1">
    <location>
        <begin position="244"/>
        <end position="261"/>
    </location>
</feature>
<protein>
    <submittedName>
        <fullName evidence="3">Diguanylate cyclase (GGDEF)-like protein</fullName>
    </submittedName>
</protein>
<dbReference type="CDD" id="cd01949">
    <property type="entry name" value="GGDEF"/>
    <property type="match status" value="1"/>
</dbReference>
<dbReference type="InterPro" id="IPR043128">
    <property type="entry name" value="Rev_trsase/Diguanyl_cyclase"/>
</dbReference>
<dbReference type="SUPFAM" id="SSF55073">
    <property type="entry name" value="Nucleotide cyclase"/>
    <property type="match status" value="1"/>
</dbReference>
<gene>
    <name evidence="3" type="ORF">GGR24_003188</name>
</gene>
<dbReference type="Gene3D" id="3.30.70.270">
    <property type="match status" value="1"/>
</dbReference>
<name>A0A7W6GGW4_9HYPH</name>
<feature type="transmembrane region" description="Helical" evidence="1">
    <location>
        <begin position="281"/>
        <end position="300"/>
    </location>
</feature>
<dbReference type="InterPro" id="IPR029787">
    <property type="entry name" value="Nucleotide_cyclase"/>
</dbReference>
<reference evidence="3 4" key="1">
    <citation type="submission" date="2020-08" db="EMBL/GenBank/DDBJ databases">
        <title>Genomic Encyclopedia of Type Strains, Phase IV (KMG-IV): sequencing the most valuable type-strain genomes for metagenomic binning, comparative biology and taxonomic classification.</title>
        <authorList>
            <person name="Goeker M."/>
        </authorList>
    </citation>
    <scope>NUCLEOTIDE SEQUENCE [LARGE SCALE GENOMIC DNA]</scope>
    <source>
        <strain evidence="3 4">DSM 25481</strain>
    </source>
</reference>